<proteinExistence type="predicted"/>
<reference evidence="1" key="1">
    <citation type="submission" date="2013-12" db="EMBL/GenBank/DDBJ databases">
        <title>The Genome Sequence of Aphanomyces astaci APO3.</title>
        <authorList>
            <consortium name="The Broad Institute Genomics Platform"/>
            <person name="Russ C."/>
            <person name="Tyler B."/>
            <person name="van West P."/>
            <person name="Dieguez-Uribeondo J."/>
            <person name="Young S.K."/>
            <person name="Zeng Q."/>
            <person name="Gargeya S."/>
            <person name="Fitzgerald M."/>
            <person name="Abouelleil A."/>
            <person name="Alvarado L."/>
            <person name="Chapman S.B."/>
            <person name="Gainer-Dewar J."/>
            <person name="Goldberg J."/>
            <person name="Griggs A."/>
            <person name="Gujja S."/>
            <person name="Hansen M."/>
            <person name="Howarth C."/>
            <person name="Imamovic A."/>
            <person name="Ireland A."/>
            <person name="Larimer J."/>
            <person name="McCowan C."/>
            <person name="Murphy C."/>
            <person name="Pearson M."/>
            <person name="Poon T.W."/>
            <person name="Priest M."/>
            <person name="Roberts A."/>
            <person name="Saif S."/>
            <person name="Shea T."/>
            <person name="Sykes S."/>
            <person name="Wortman J."/>
            <person name="Nusbaum C."/>
            <person name="Birren B."/>
        </authorList>
    </citation>
    <scope>NUCLEOTIDE SEQUENCE [LARGE SCALE GENOMIC DNA]</scope>
    <source>
        <strain evidence="1">APO3</strain>
    </source>
</reference>
<name>W4H972_APHAT</name>
<dbReference type="VEuPathDB" id="FungiDB:H257_01273"/>
<dbReference type="GeneID" id="20803269"/>
<accession>W4H972</accession>
<dbReference type="EMBL" id="KI913115">
    <property type="protein sequence ID" value="ETV87834.1"/>
    <property type="molecule type" value="Genomic_DNA"/>
</dbReference>
<dbReference type="RefSeq" id="XP_009822697.1">
    <property type="nucleotide sequence ID" value="XM_009824395.1"/>
</dbReference>
<evidence type="ECO:0000313" key="1">
    <source>
        <dbReference type="EMBL" id="ETV87834.1"/>
    </source>
</evidence>
<gene>
    <name evidence="1" type="ORF">H257_01273</name>
</gene>
<protein>
    <submittedName>
        <fullName evidence="1">Uncharacterized protein</fullName>
    </submittedName>
</protein>
<sequence>MVCCLSGVEGSMITSLSWKRWRVDVIGGGELNRMGRGGIVVKPARHWILLPQQTDQTSDRRQPLEEWQVSRGGHDVLPVRIRQQHIRRGEGCSCSGRMAELETPQLAVSLALVGVLLVAVVRTQRVQFAVGLDGAMIGALAHRRVHAQVGQVGRFGNTLGRRRRCRREDVCFTAHDAIPK</sequence>
<dbReference type="AlphaFoldDB" id="W4H972"/>
<organism evidence="1">
    <name type="scientific">Aphanomyces astaci</name>
    <name type="common">Crayfish plague agent</name>
    <dbReference type="NCBI Taxonomy" id="112090"/>
    <lineage>
        <taxon>Eukaryota</taxon>
        <taxon>Sar</taxon>
        <taxon>Stramenopiles</taxon>
        <taxon>Oomycota</taxon>
        <taxon>Saprolegniomycetes</taxon>
        <taxon>Saprolegniales</taxon>
        <taxon>Verrucalvaceae</taxon>
        <taxon>Aphanomyces</taxon>
    </lineage>
</organism>